<dbReference type="PANTHER" id="PTHR34978:SF3">
    <property type="entry name" value="SLR0241 PROTEIN"/>
    <property type="match status" value="1"/>
</dbReference>
<reference evidence="4 5" key="1">
    <citation type="submission" date="2018-01" db="EMBL/GenBank/DDBJ databases">
        <title>Complete genome sequence of Flavivirga eckloniae ECD14 isolated from seaweed Ecklonia cava.</title>
        <authorList>
            <person name="Lee J.H."/>
            <person name="Baik K.S."/>
            <person name="Seong C.N."/>
        </authorList>
    </citation>
    <scope>NUCLEOTIDE SEQUENCE [LARGE SCALE GENOMIC DNA]</scope>
    <source>
        <strain evidence="4 5">ECD14</strain>
    </source>
</reference>
<feature type="transmembrane region" description="Helical" evidence="2">
    <location>
        <begin position="265"/>
        <end position="282"/>
    </location>
</feature>
<dbReference type="InterPro" id="IPR008756">
    <property type="entry name" value="Peptidase_M56"/>
</dbReference>
<dbReference type="PANTHER" id="PTHR34978">
    <property type="entry name" value="POSSIBLE SENSOR-TRANSDUCER PROTEIN BLAR"/>
    <property type="match status" value="1"/>
</dbReference>
<comment type="subcellular location">
    <subcellularLocation>
        <location evidence="1">Cell outer membrane</location>
        <topology evidence="1">Multi-pass membrane protein</topology>
    </subcellularLocation>
</comment>
<evidence type="ECO:0000256" key="2">
    <source>
        <dbReference type="SAM" id="Phobius"/>
    </source>
</evidence>
<keyword evidence="1" id="KW-0813">Transport</keyword>
<keyword evidence="1" id="KW-1134">Transmembrane beta strand</keyword>
<dbReference type="EMBL" id="CP025791">
    <property type="protein sequence ID" value="AUP80965.1"/>
    <property type="molecule type" value="Genomic_DNA"/>
</dbReference>
<dbReference type="PROSITE" id="PS52016">
    <property type="entry name" value="TONB_DEPENDENT_REC_3"/>
    <property type="match status" value="1"/>
</dbReference>
<sequence>MEYLLKVSAVITIFYIIYKVFLQRDTFFESNRGFLLLGLLVSFSVPFLIIPIYTEYTPVSAPISITSYDNSLDSMVVESKAIAEPFNILDYLPLVYVIGVIFFFIRFAIQLISLSKLIFKNKSERQSRLKFIKTSSTISPFSFFNWVVYNPDQFNDTELNQIITHEKVHAQQYHSIDILLAQISCIILWFNPFIWLYNKSIKQNLEFIADHITQCKLSCKKSYQTTLLKTSMPSHQMALSNNFYNSLIKKRIIMLHKSKSKKINLIKYAFVIPLLTIFLMSFNTSEVYVENPNLTSDTNTSLAQGVTSKNDIERFFIHNNFTDDKLEAFKTELKSKGFDFSFKELSRDHGNIITSIFLKVSKHGVHGEYRVSSHNPLETVVIEYHKTEKKFIINTLNFIEAQKRNSNNRDLIEIIIDNNTTISELVNKKKLLKEKHGIIFNFKVSEEKSAQNNDIPIFSYQIGKKGAMHGLETTPDNSLAIQYDPKTNSIFRHGINKNGDPTYGNVLYLDKQMIHLITRDYNAKSLKNISERLKEKDITATFTNVKRNDKGDIISVQIDAKSKYGHVEYNPDSGKPITPIAVSYFGKGKGLKIGPAPLSKDFNRKLSKASSKKNKIVLSSNDTFIANSKPGSGIIDELIKTFKGKAIYILDGNEITEKELRSIDENAINSINLLKDKSATKKYGDKGKNGVIEITTKKQKNKKIIFSGISNNAHPLYIIDGKEIKKEEVEDIIDHDDIETIRVIKNKSDIKKYGDKGKNGVVEITTKKEKNKKIIFSEINGNAHPLYILDGKEVKKEDLENTIDHDDIEAIKIIKNKSDLKKYGDKGKNGVVEITTKKE</sequence>
<dbReference type="RefSeq" id="WP_102757608.1">
    <property type="nucleotide sequence ID" value="NZ_CP025791.1"/>
</dbReference>
<evidence type="ECO:0000313" key="5">
    <source>
        <dbReference type="Proteomes" id="UP000235826"/>
    </source>
</evidence>
<proteinExistence type="inferred from homology"/>
<evidence type="ECO:0000313" key="4">
    <source>
        <dbReference type="EMBL" id="AUP80965.1"/>
    </source>
</evidence>
<name>A0A2K9PV69_9FLAO</name>
<dbReference type="Pfam" id="PF05569">
    <property type="entry name" value="Peptidase_M56"/>
    <property type="match status" value="1"/>
</dbReference>
<organism evidence="4 5">
    <name type="scientific">Flavivirga eckloniae</name>
    <dbReference type="NCBI Taxonomy" id="1803846"/>
    <lineage>
        <taxon>Bacteria</taxon>
        <taxon>Pseudomonadati</taxon>
        <taxon>Bacteroidota</taxon>
        <taxon>Flavobacteriia</taxon>
        <taxon>Flavobacteriales</taxon>
        <taxon>Flavobacteriaceae</taxon>
        <taxon>Flavivirga</taxon>
    </lineage>
</organism>
<dbReference type="InterPro" id="IPR052173">
    <property type="entry name" value="Beta-lactam_resp_regulator"/>
</dbReference>
<feature type="transmembrane region" description="Helical" evidence="2">
    <location>
        <begin position="131"/>
        <end position="149"/>
    </location>
</feature>
<feature type="transmembrane region" description="Helical" evidence="2">
    <location>
        <begin position="178"/>
        <end position="197"/>
    </location>
</feature>
<accession>A0A2K9PV69</accession>
<dbReference type="Gene3D" id="2.170.130.10">
    <property type="entry name" value="TonB-dependent receptor, plug domain"/>
    <property type="match status" value="3"/>
</dbReference>
<dbReference type="KEGG" id="fek:C1H87_20520"/>
<keyword evidence="5" id="KW-1185">Reference proteome</keyword>
<dbReference type="InterPro" id="IPR039426">
    <property type="entry name" value="TonB-dep_rcpt-like"/>
</dbReference>
<feature type="transmembrane region" description="Helical" evidence="2">
    <location>
        <begin position="6"/>
        <end position="22"/>
    </location>
</feature>
<keyword evidence="1 2" id="KW-0812">Transmembrane</keyword>
<dbReference type="GO" id="GO:0009279">
    <property type="term" value="C:cell outer membrane"/>
    <property type="evidence" value="ECO:0007669"/>
    <property type="project" value="UniProtKB-SubCell"/>
</dbReference>
<gene>
    <name evidence="4" type="ORF">C1H87_20520</name>
</gene>
<keyword evidence="2" id="KW-1133">Transmembrane helix</keyword>
<dbReference type="OrthoDB" id="1522859at2"/>
<feature type="transmembrane region" description="Helical" evidence="2">
    <location>
        <begin position="34"/>
        <end position="54"/>
    </location>
</feature>
<dbReference type="AlphaFoldDB" id="A0A2K9PV69"/>
<evidence type="ECO:0000259" key="3">
    <source>
        <dbReference type="Pfam" id="PF05569"/>
    </source>
</evidence>
<evidence type="ECO:0000256" key="1">
    <source>
        <dbReference type="PROSITE-ProRule" id="PRU01360"/>
    </source>
</evidence>
<feature type="domain" description="Peptidase M56" evidence="3">
    <location>
        <begin position="87"/>
        <end position="255"/>
    </location>
</feature>
<dbReference type="InterPro" id="IPR037066">
    <property type="entry name" value="Plug_dom_sf"/>
</dbReference>
<protein>
    <recommendedName>
        <fullName evidence="3">Peptidase M56 domain-containing protein</fullName>
    </recommendedName>
</protein>
<dbReference type="Proteomes" id="UP000235826">
    <property type="component" value="Chromosome"/>
</dbReference>
<comment type="similarity">
    <text evidence="1">Belongs to the TonB-dependent receptor family.</text>
</comment>
<dbReference type="CDD" id="cd07341">
    <property type="entry name" value="M56_BlaR1_MecR1_like"/>
    <property type="match status" value="1"/>
</dbReference>
<feature type="transmembrane region" description="Helical" evidence="2">
    <location>
        <begin position="94"/>
        <end position="119"/>
    </location>
</feature>
<keyword evidence="1" id="KW-0998">Cell outer membrane</keyword>
<keyword evidence="1 2" id="KW-0472">Membrane</keyword>